<comment type="caution">
    <text evidence="10">The sequence shown here is derived from an EMBL/GenBank/DDBJ whole genome shotgun (WGS) entry which is preliminary data.</text>
</comment>
<dbReference type="SUPFAM" id="SSF56634">
    <property type="entry name" value="Heme-dependent catalase-like"/>
    <property type="match status" value="1"/>
</dbReference>
<evidence type="ECO:0000256" key="3">
    <source>
        <dbReference type="ARBA" id="ARBA00022617"/>
    </source>
</evidence>
<protein>
    <recommendedName>
        <fullName evidence="7">Catalase-related peroxidase</fullName>
        <ecNumber evidence="7">1.11.1.-</ecNumber>
    </recommendedName>
</protein>
<dbReference type="SMART" id="SM01060">
    <property type="entry name" value="Catalase"/>
    <property type="match status" value="1"/>
</dbReference>
<keyword evidence="2 7" id="KW-0575">Peroxidase</keyword>
<evidence type="ECO:0000256" key="1">
    <source>
        <dbReference type="ARBA" id="ARBA00005329"/>
    </source>
</evidence>
<keyword evidence="11" id="KW-1185">Reference proteome</keyword>
<dbReference type="InterPro" id="IPR024168">
    <property type="entry name" value="Catalase_SrpA-type_pred"/>
</dbReference>
<dbReference type="InterPro" id="IPR006311">
    <property type="entry name" value="TAT_signal"/>
</dbReference>
<proteinExistence type="inferred from homology"/>
<evidence type="ECO:0000313" key="10">
    <source>
        <dbReference type="EMBL" id="MFN6553766.1"/>
    </source>
</evidence>
<dbReference type="InterPro" id="IPR011614">
    <property type="entry name" value="Catalase_core"/>
</dbReference>
<dbReference type="PROSITE" id="PS51402">
    <property type="entry name" value="CATALASE_3"/>
    <property type="match status" value="1"/>
</dbReference>
<evidence type="ECO:0000256" key="5">
    <source>
        <dbReference type="ARBA" id="ARBA00023002"/>
    </source>
</evidence>
<organism evidence="10 11">
    <name type="scientific">Mycolicibacterium septicum</name>
    <dbReference type="NCBI Taxonomy" id="98668"/>
    <lineage>
        <taxon>Bacteria</taxon>
        <taxon>Bacillati</taxon>
        <taxon>Actinomycetota</taxon>
        <taxon>Actinomycetes</taxon>
        <taxon>Mycobacteriales</taxon>
        <taxon>Mycobacteriaceae</taxon>
        <taxon>Mycolicibacterium</taxon>
    </lineage>
</organism>
<dbReference type="EMBL" id="JBKBDE010000010">
    <property type="protein sequence ID" value="MFN6553766.1"/>
    <property type="molecule type" value="Genomic_DNA"/>
</dbReference>
<reference evidence="10 11" key="1">
    <citation type="submission" date="2024-12" db="EMBL/GenBank/DDBJ databases">
        <title>The coexistence of Mycolicibacterium septicum and Mycolicibacterium nivoides in clinical samples.</title>
        <authorList>
            <person name="Wang C."/>
            <person name="Feng Y."/>
            <person name="Zong Z."/>
        </authorList>
    </citation>
    <scope>NUCLEOTIDE SEQUENCE [LARGE SCALE GENOMIC DNA]</scope>
    <source>
        <strain evidence="10 11">120310</strain>
    </source>
</reference>
<feature type="compositionally biased region" description="Acidic residues" evidence="8">
    <location>
        <begin position="1"/>
        <end position="15"/>
    </location>
</feature>
<dbReference type="RefSeq" id="WP_409551988.1">
    <property type="nucleotide sequence ID" value="NZ_JBKBDE010000010.1"/>
</dbReference>
<keyword evidence="3 7" id="KW-0349">Heme</keyword>
<comment type="function">
    <text evidence="7">Has an organic peroxide-dependent peroxidase activity.</text>
</comment>
<name>A0ABW9M5F7_9MYCO</name>
<dbReference type="Proteomes" id="UP001635817">
    <property type="component" value="Unassembled WGS sequence"/>
</dbReference>
<feature type="domain" description="Catalase core" evidence="9">
    <location>
        <begin position="44"/>
        <end position="379"/>
    </location>
</feature>
<comment type="similarity">
    <text evidence="1 7">Belongs to the catalase family.</text>
</comment>
<keyword evidence="4 7" id="KW-0479">Metal-binding</keyword>
<dbReference type="Gene3D" id="1.20.1280.120">
    <property type="match status" value="1"/>
</dbReference>
<dbReference type="PANTHER" id="PTHR11465:SF9">
    <property type="entry name" value="CATALASE"/>
    <property type="match status" value="1"/>
</dbReference>
<dbReference type="InterPro" id="IPR018028">
    <property type="entry name" value="Catalase"/>
</dbReference>
<evidence type="ECO:0000256" key="4">
    <source>
        <dbReference type="ARBA" id="ARBA00022723"/>
    </source>
</evidence>
<dbReference type="PIRSF" id="PIRSF000296">
    <property type="entry name" value="SrpA"/>
    <property type="match status" value="1"/>
</dbReference>
<gene>
    <name evidence="10" type="ORF">ACK4CP_25475</name>
</gene>
<dbReference type="PROSITE" id="PS51318">
    <property type="entry name" value="TAT"/>
    <property type="match status" value="1"/>
</dbReference>
<dbReference type="CDD" id="cd08153">
    <property type="entry name" value="srpA_like"/>
    <property type="match status" value="1"/>
</dbReference>
<evidence type="ECO:0000256" key="2">
    <source>
        <dbReference type="ARBA" id="ARBA00022559"/>
    </source>
</evidence>
<feature type="region of interest" description="Disordered" evidence="8">
    <location>
        <begin position="1"/>
        <end position="27"/>
    </location>
</feature>
<evidence type="ECO:0000256" key="7">
    <source>
        <dbReference type="PIRNR" id="PIRNR000296"/>
    </source>
</evidence>
<evidence type="ECO:0000313" key="11">
    <source>
        <dbReference type="Proteomes" id="UP001635817"/>
    </source>
</evidence>
<dbReference type="Pfam" id="PF00199">
    <property type="entry name" value="Catalase"/>
    <property type="match status" value="1"/>
</dbReference>
<keyword evidence="6 7" id="KW-0408">Iron</keyword>
<evidence type="ECO:0000259" key="9">
    <source>
        <dbReference type="SMART" id="SM01060"/>
    </source>
</evidence>
<sequence length="379" mass="40024">MESDDDSSTADDAGENESQARSPGVQPALSRRGALLGLAAVGGVAAVGVGGLAEAAGWLRPGALTPADFADRFEQINGRHDGFRRNHAKGLAATGTFTSTGAGAQVSRATVFKPGAVPVVGRFSLSGGLPDQPDKLDTVRGLGLMFRLPDGEQWRIAMVNVPVFTDNTPQGFYDRMLASRPQPQTGKPDPQAMADFLAAHPETAAAMKIIKQNPPSAGFADSTYYGLHAFRATDDQGQTTFVRWAAVPVQPGEPTEPPDDNDRNRLFDALIETVAHGPIRWKLVLTLADPSDPTNDPTLPWPANRPTIEAGTITIDAVHTEAPGNARDINFDPLVLPDGLAASGDPVLSARSAVYARSFNRRAREPKSPSAVVVPGGEQ</sequence>
<dbReference type="PANTHER" id="PTHR11465">
    <property type="entry name" value="CATALASE"/>
    <property type="match status" value="1"/>
</dbReference>
<dbReference type="Gene3D" id="2.40.180.10">
    <property type="entry name" value="Catalase core domain"/>
    <property type="match status" value="1"/>
</dbReference>
<dbReference type="EC" id="1.11.1.-" evidence="7"/>
<evidence type="ECO:0000256" key="6">
    <source>
        <dbReference type="ARBA" id="ARBA00023004"/>
    </source>
</evidence>
<evidence type="ECO:0000256" key="8">
    <source>
        <dbReference type="SAM" id="MobiDB-lite"/>
    </source>
</evidence>
<accession>A0ABW9M5F7</accession>
<dbReference type="GO" id="GO:0004601">
    <property type="term" value="F:peroxidase activity"/>
    <property type="evidence" value="ECO:0007669"/>
    <property type="project" value="UniProtKB-KW"/>
</dbReference>
<keyword evidence="5 7" id="KW-0560">Oxidoreductase</keyword>
<comment type="cofactor">
    <cofactor evidence="7">
        <name>heme</name>
        <dbReference type="ChEBI" id="CHEBI:30413"/>
    </cofactor>
</comment>
<dbReference type="InterPro" id="IPR020835">
    <property type="entry name" value="Catalase_sf"/>
</dbReference>